<proteinExistence type="predicted"/>
<sequence>MCGSDEKKLKELVKRGHEIHHRGIDITFHFTKQSVYEVQKNLVEKTIRQCDIYNYIYPTSKRIFKNVWRNFLEKKEDKETNDSVTAPVTATNMECITNIDRVPCFVTDIRGRDNEQMDQTKEVSQSVRPKRNNSGRFVLTDTLTRFIKEVFLTLERFNRDSGLKVNLEQTVILTSEKLTLKAKFPHLELSNI</sequence>
<organism evidence="1 2">
    <name type="scientific">Lepeophtheirus salmonis</name>
    <name type="common">Salmon louse</name>
    <name type="synonym">Caligus salmonis</name>
    <dbReference type="NCBI Taxonomy" id="72036"/>
    <lineage>
        <taxon>Eukaryota</taxon>
        <taxon>Metazoa</taxon>
        <taxon>Ecdysozoa</taxon>
        <taxon>Arthropoda</taxon>
        <taxon>Crustacea</taxon>
        <taxon>Multicrustacea</taxon>
        <taxon>Hexanauplia</taxon>
        <taxon>Copepoda</taxon>
        <taxon>Siphonostomatoida</taxon>
        <taxon>Caligidae</taxon>
        <taxon>Lepeophtheirus</taxon>
    </lineage>
</organism>
<evidence type="ECO:0000313" key="2">
    <source>
        <dbReference type="Proteomes" id="UP000675881"/>
    </source>
</evidence>
<name>A0A7R8CRA6_LEPSM</name>
<gene>
    <name evidence="1" type="ORF">LSAA_6967</name>
</gene>
<dbReference type="Proteomes" id="UP000675881">
    <property type="component" value="Chromosome 3"/>
</dbReference>
<keyword evidence="2" id="KW-1185">Reference proteome</keyword>
<evidence type="ECO:0000313" key="1">
    <source>
        <dbReference type="EMBL" id="CAF2903125.1"/>
    </source>
</evidence>
<reference evidence="1" key="1">
    <citation type="submission" date="2021-02" db="EMBL/GenBank/DDBJ databases">
        <authorList>
            <person name="Bekaert M."/>
        </authorList>
    </citation>
    <scope>NUCLEOTIDE SEQUENCE</scope>
    <source>
        <strain evidence="1">IoA-00</strain>
    </source>
</reference>
<protein>
    <submittedName>
        <fullName evidence="1">(salmon louse) hypothetical protein</fullName>
    </submittedName>
</protein>
<accession>A0A7R8CRA6</accession>
<dbReference type="EMBL" id="HG994582">
    <property type="protein sequence ID" value="CAF2903125.1"/>
    <property type="molecule type" value="Genomic_DNA"/>
</dbReference>
<dbReference type="AlphaFoldDB" id="A0A7R8CRA6"/>